<name>A0A1Y5F5G2_9BACT</name>
<dbReference type="InterPro" id="IPR042520">
    <property type="entry name" value="GshA_N"/>
</dbReference>
<dbReference type="EMBL" id="MAAO01000006">
    <property type="protein sequence ID" value="OUR96126.1"/>
    <property type="molecule type" value="Genomic_DNA"/>
</dbReference>
<dbReference type="Proteomes" id="UP000196531">
    <property type="component" value="Unassembled WGS sequence"/>
</dbReference>
<accession>A0A1Y5F5G2</accession>
<evidence type="ECO:0000313" key="2">
    <source>
        <dbReference type="Proteomes" id="UP000196531"/>
    </source>
</evidence>
<sequence>MTYQINSKNDFENFVTENWNSINKYIDSKFEKDFTPIYSSVDIRESKTKIAPVDHNMYPAGFNNLCALDLDYATEVFESTLKEISPEAKTIGIIPESHTKNLFYLDNLAMLGKLIRDAGFEVLFLSFDNNLFENNETLNLISHSKFDIEIAKAKIEDGRIHAHNELIDLVVLNNDQSDPIDIDWDGVHTPVTPVPHIGWFARQKNKHFSFYNEVVQSFAEEFSINPDLLQAKFTAVEDVDFSSKQGLERLGKAVDDLKVQLPEDKKIFVKASKGTYGMGISVVSSGEEIITMNRKARNKMDVGKNKIKFTSLLIQEGVETILQYDDMPAEVAIYLINGKSVGGFMRANSEKDADGNLNSRGMVFRKFCISEIRQNQDHKAKECMYTVVARLATLASTLEIKEVLK</sequence>
<reference evidence="2" key="1">
    <citation type="journal article" date="2017" name="Proc. Natl. Acad. Sci. U.S.A.">
        <title>Simulation of Deepwater Horizon oil plume reveals substrate specialization within a complex community of hydrocarbon-degraders.</title>
        <authorList>
            <person name="Hu P."/>
            <person name="Dubinsky E.A."/>
            <person name="Probst A.J."/>
            <person name="Wang J."/>
            <person name="Sieber C.M.K."/>
            <person name="Tom L.M."/>
            <person name="Gardinali P."/>
            <person name="Banfield J.F."/>
            <person name="Atlas R.M."/>
            <person name="Andersen G.L."/>
        </authorList>
    </citation>
    <scope>NUCLEOTIDE SEQUENCE [LARGE SCALE GENOMIC DNA]</scope>
</reference>
<dbReference type="GO" id="GO:0016874">
    <property type="term" value="F:ligase activity"/>
    <property type="evidence" value="ECO:0007669"/>
    <property type="project" value="UniProtKB-KW"/>
</dbReference>
<dbReference type="NCBIfam" id="TIGR02049">
    <property type="entry name" value="gshA_ferroox"/>
    <property type="match status" value="1"/>
</dbReference>
<organism evidence="1 2">
    <name type="scientific">Halobacteriovorax marinus</name>
    <dbReference type="NCBI Taxonomy" id="97084"/>
    <lineage>
        <taxon>Bacteria</taxon>
        <taxon>Pseudomonadati</taxon>
        <taxon>Bdellovibrionota</taxon>
        <taxon>Bacteriovoracia</taxon>
        <taxon>Bacteriovoracales</taxon>
        <taxon>Halobacteriovoraceae</taxon>
        <taxon>Halobacteriovorax</taxon>
    </lineage>
</organism>
<dbReference type="AlphaFoldDB" id="A0A1Y5F5G2"/>
<protein>
    <submittedName>
        <fullName evidence="1">Glutamate--cysteine ligase</fullName>
    </submittedName>
</protein>
<comment type="caution">
    <text evidence="1">The sequence shown here is derived from an EMBL/GenBank/DDBJ whole genome shotgun (WGS) entry which is preliminary data.</text>
</comment>
<gene>
    <name evidence="1" type="ORF">A9Q84_07125</name>
</gene>
<dbReference type="InterPro" id="IPR011718">
    <property type="entry name" value="GshA"/>
</dbReference>
<keyword evidence="1" id="KW-0436">Ligase</keyword>
<dbReference type="Pfam" id="PF08886">
    <property type="entry name" value="GshA"/>
    <property type="match status" value="1"/>
</dbReference>
<proteinExistence type="predicted"/>
<evidence type="ECO:0000313" key="1">
    <source>
        <dbReference type="EMBL" id="OUR96126.1"/>
    </source>
</evidence>
<dbReference type="Gene3D" id="3.40.50.11280">
    <property type="entry name" value="Glutamate-cysteine ligase, N-terminal domain"/>
    <property type="match status" value="1"/>
</dbReference>